<keyword evidence="2" id="KW-1185">Reference proteome</keyword>
<comment type="caution">
    <text evidence="1">The sequence shown here is derived from an EMBL/GenBank/DDBJ whole genome shotgun (WGS) entry which is preliminary data.</text>
</comment>
<evidence type="ECO:0000313" key="1">
    <source>
        <dbReference type="EMBL" id="MPC40395.1"/>
    </source>
</evidence>
<proteinExistence type="predicted"/>
<protein>
    <submittedName>
        <fullName evidence="1">Uncharacterized protein</fullName>
    </submittedName>
</protein>
<gene>
    <name evidence="1" type="ORF">E2C01_033951</name>
</gene>
<dbReference type="Proteomes" id="UP000324222">
    <property type="component" value="Unassembled WGS sequence"/>
</dbReference>
<dbReference type="AlphaFoldDB" id="A0A5B7F454"/>
<organism evidence="1 2">
    <name type="scientific">Portunus trituberculatus</name>
    <name type="common">Swimming crab</name>
    <name type="synonym">Neptunus trituberculatus</name>
    <dbReference type="NCBI Taxonomy" id="210409"/>
    <lineage>
        <taxon>Eukaryota</taxon>
        <taxon>Metazoa</taxon>
        <taxon>Ecdysozoa</taxon>
        <taxon>Arthropoda</taxon>
        <taxon>Crustacea</taxon>
        <taxon>Multicrustacea</taxon>
        <taxon>Malacostraca</taxon>
        <taxon>Eumalacostraca</taxon>
        <taxon>Eucarida</taxon>
        <taxon>Decapoda</taxon>
        <taxon>Pleocyemata</taxon>
        <taxon>Brachyura</taxon>
        <taxon>Eubrachyura</taxon>
        <taxon>Portunoidea</taxon>
        <taxon>Portunidae</taxon>
        <taxon>Portuninae</taxon>
        <taxon>Portunus</taxon>
    </lineage>
</organism>
<evidence type="ECO:0000313" key="2">
    <source>
        <dbReference type="Proteomes" id="UP000324222"/>
    </source>
</evidence>
<reference evidence="1 2" key="1">
    <citation type="submission" date="2019-05" db="EMBL/GenBank/DDBJ databases">
        <title>Another draft genome of Portunus trituberculatus and its Hox gene families provides insights of decapod evolution.</title>
        <authorList>
            <person name="Jeong J.-H."/>
            <person name="Song I."/>
            <person name="Kim S."/>
            <person name="Choi T."/>
            <person name="Kim D."/>
            <person name="Ryu S."/>
            <person name="Kim W."/>
        </authorList>
    </citation>
    <scope>NUCLEOTIDE SEQUENCE [LARGE SCALE GENOMIC DNA]</scope>
    <source>
        <tissue evidence="1">Muscle</tissue>
    </source>
</reference>
<name>A0A5B7F454_PORTR</name>
<dbReference type="EMBL" id="VSRR010004676">
    <property type="protein sequence ID" value="MPC40395.1"/>
    <property type="molecule type" value="Genomic_DNA"/>
</dbReference>
<accession>A0A5B7F454</accession>
<sequence length="239" mass="27320">MKFAQGAPQGWGQGTWGTIHQSYKYRPPCSVALRWAAAGAGRREGVSYHLADPFHSIPPTLLFMEPYPSACLVACLPAYLPAYSCIPRTRYFSLLTEFSTSFPPLREATSPLINFELQVNEAGGREGEREGLGRLELASKRQSRRRRRRRRSEQVLITKELSGFQGERRARLMKGREIMCLASCLHYQAVKRLEADWQKNRLKKKKTLGYQRAAGGEIFFSTHYHSEMLHRKKTVHAGY</sequence>